<evidence type="ECO:0000313" key="2">
    <source>
        <dbReference type="Proteomes" id="UP000439123"/>
    </source>
</evidence>
<organism evidence="1 2">
    <name type="scientific">Aeromonas veronii</name>
    <dbReference type="NCBI Taxonomy" id="654"/>
    <lineage>
        <taxon>Bacteria</taxon>
        <taxon>Pseudomonadati</taxon>
        <taxon>Pseudomonadota</taxon>
        <taxon>Gammaproteobacteria</taxon>
        <taxon>Aeromonadales</taxon>
        <taxon>Aeromonadaceae</taxon>
        <taxon>Aeromonas</taxon>
    </lineage>
</organism>
<dbReference type="AlphaFoldDB" id="A0A653L5I5"/>
<reference evidence="1 2" key="1">
    <citation type="submission" date="2019-10" db="EMBL/GenBank/DDBJ databases">
        <authorList>
            <person name="Karimi E."/>
        </authorList>
    </citation>
    <scope>NUCLEOTIDE SEQUENCE [LARGE SCALE GENOMIC DNA]</scope>
    <source>
        <strain evidence="1">Aeromonas sp. 8C</strain>
    </source>
</reference>
<proteinExistence type="predicted"/>
<dbReference type="Proteomes" id="UP000439123">
    <property type="component" value="Unassembled WGS sequence"/>
</dbReference>
<name>A0A653L5I5_AERVE</name>
<protein>
    <submittedName>
        <fullName evidence="1">Uncharacterized protein</fullName>
    </submittedName>
</protein>
<gene>
    <name evidence="1" type="ORF">AERO8C_30211</name>
</gene>
<evidence type="ECO:0000313" key="1">
    <source>
        <dbReference type="EMBL" id="VXA86656.1"/>
    </source>
</evidence>
<sequence length="28" mass="3427">MAFIKKNNKYFKCFISHQRTNVEDHLLT</sequence>
<dbReference type="EMBL" id="CABWLC010000016">
    <property type="protein sequence ID" value="VXA86656.1"/>
    <property type="molecule type" value="Genomic_DNA"/>
</dbReference>
<accession>A0A653L5I5</accession>